<reference evidence="2 3" key="1">
    <citation type="submission" date="2016-09" db="EMBL/GenBank/DDBJ databases">
        <authorList>
            <person name="Capua I."/>
            <person name="De Benedictis P."/>
            <person name="Joannis T."/>
            <person name="Lombin L.H."/>
            <person name="Cattoli G."/>
        </authorList>
    </citation>
    <scope>NUCLEOTIDE SEQUENCE [LARGE SCALE GENOMIC DNA]</scope>
    <source>
        <strain evidence="2 3">IMI 309357</strain>
    </source>
</reference>
<dbReference type="EMBL" id="MJBS01000055">
    <property type="protein sequence ID" value="OHE97637.1"/>
    <property type="molecule type" value="Genomic_DNA"/>
</dbReference>
<keyword evidence="3" id="KW-1185">Reference proteome</keyword>
<evidence type="ECO:0000256" key="1">
    <source>
        <dbReference type="SAM" id="MobiDB-lite"/>
    </source>
</evidence>
<evidence type="ECO:0000313" key="2">
    <source>
        <dbReference type="EMBL" id="OHE97637.1"/>
    </source>
</evidence>
<gene>
    <name evidence="2" type="ORF">CORC01_07052</name>
</gene>
<dbReference type="STRING" id="1209926.A0A1G4B894"/>
<dbReference type="OrthoDB" id="409136at2759"/>
<dbReference type="GeneID" id="34560200"/>
<accession>A0A1G4B894</accession>
<name>A0A1G4B894_9PEZI</name>
<dbReference type="Proteomes" id="UP000176998">
    <property type="component" value="Unassembled WGS sequence"/>
</dbReference>
<dbReference type="RefSeq" id="XP_022474790.1">
    <property type="nucleotide sequence ID" value="XM_022618690.1"/>
</dbReference>
<organism evidence="2 3">
    <name type="scientific">Colletotrichum orchidophilum</name>
    <dbReference type="NCBI Taxonomy" id="1209926"/>
    <lineage>
        <taxon>Eukaryota</taxon>
        <taxon>Fungi</taxon>
        <taxon>Dikarya</taxon>
        <taxon>Ascomycota</taxon>
        <taxon>Pezizomycotina</taxon>
        <taxon>Sordariomycetes</taxon>
        <taxon>Hypocreomycetidae</taxon>
        <taxon>Glomerellales</taxon>
        <taxon>Glomerellaceae</taxon>
        <taxon>Colletotrichum</taxon>
    </lineage>
</organism>
<protein>
    <submittedName>
        <fullName evidence="2">Uncharacterized protein</fullName>
    </submittedName>
</protein>
<proteinExistence type="predicted"/>
<dbReference type="AlphaFoldDB" id="A0A1G4B894"/>
<feature type="region of interest" description="Disordered" evidence="1">
    <location>
        <begin position="1"/>
        <end position="62"/>
    </location>
</feature>
<sequence length="260" mass="29836">MSSNGQGSNDPYFPSSWSGNPQPSSWNNTPRYTPSVSSYASSSSASQASRSSHGSQSHYTHSASAQPLYDDYRMPSVYSETPAPSEYSALSTFQQGIMQLQHAPPPSRNMLYCEFQPWTGCQEQFRLDDVDSWIRHTEDNHLRGEYPAKCVCWFCDDHVYNVGQRYADPGENFSQRMHHIAHHMLYDGYRFEQRRPDFSFVEHLHQTGKLTLQDFQQATSASEGPRVQGVYPSGWRPVREEADVVVAGRGRRRRNRERRL</sequence>
<feature type="compositionally biased region" description="Polar residues" evidence="1">
    <location>
        <begin position="1"/>
        <end position="34"/>
    </location>
</feature>
<feature type="compositionally biased region" description="Low complexity" evidence="1">
    <location>
        <begin position="35"/>
        <end position="57"/>
    </location>
</feature>
<evidence type="ECO:0000313" key="3">
    <source>
        <dbReference type="Proteomes" id="UP000176998"/>
    </source>
</evidence>
<comment type="caution">
    <text evidence="2">The sequence shown here is derived from an EMBL/GenBank/DDBJ whole genome shotgun (WGS) entry which is preliminary data.</text>
</comment>